<dbReference type="SUPFAM" id="SSF101386">
    <property type="entry name" value="all-alpha NTP pyrophosphatases"/>
    <property type="match status" value="1"/>
</dbReference>
<protein>
    <recommendedName>
        <fullName evidence="1">NTP pyrophosphohydrolase MazG-like domain-containing protein</fullName>
    </recommendedName>
</protein>
<dbReference type="EMBL" id="LCIT01000033">
    <property type="protein sequence ID" value="KKT61326.1"/>
    <property type="molecule type" value="Genomic_DNA"/>
</dbReference>
<dbReference type="AlphaFoldDB" id="A0A0G1IPL6"/>
<comment type="caution">
    <text evidence="2">The sequence shown here is derived from an EMBL/GenBank/DDBJ whole genome shotgun (WGS) entry which is preliminary data.</text>
</comment>
<dbReference type="InterPro" id="IPR004518">
    <property type="entry name" value="MazG-like_dom"/>
</dbReference>
<dbReference type="Gene3D" id="1.10.287.1080">
    <property type="entry name" value="MazG-like"/>
    <property type="match status" value="1"/>
</dbReference>
<evidence type="ECO:0000259" key="1">
    <source>
        <dbReference type="Pfam" id="PF03819"/>
    </source>
</evidence>
<proteinExistence type="predicted"/>
<sequence length="98" mass="11191">MDLNFLQNEIKGRGKKMGIRPQTPVEMMLGVTEETGEVAKEVALFEKTGNKVNWKRLPDKELLAEEIAQLLVNIFSLASHYDINIEEAMQKLFEGKKK</sequence>
<reference evidence="2 3" key="1">
    <citation type="journal article" date="2015" name="Nature">
        <title>rRNA introns, odd ribosomes, and small enigmatic genomes across a large radiation of phyla.</title>
        <authorList>
            <person name="Brown C.T."/>
            <person name="Hug L.A."/>
            <person name="Thomas B.C."/>
            <person name="Sharon I."/>
            <person name="Castelle C.J."/>
            <person name="Singh A."/>
            <person name="Wilkins M.J."/>
            <person name="Williams K.H."/>
            <person name="Banfield J.F."/>
        </authorList>
    </citation>
    <scope>NUCLEOTIDE SEQUENCE [LARGE SCALE GENOMIC DNA]</scope>
</reference>
<organism evidence="2 3">
    <name type="scientific">Candidatus Giovannonibacteria bacterium GW2011_GWA2_44_26</name>
    <dbReference type="NCBI Taxonomy" id="1618648"/>
    <lineage>
        <taxon>Bacteria</taxon>
        <taxon>Candidatus Giovannoniibacteriota</taxon>
    </lineage>
</organism>
<gene>
    <name evidence="2" type="ORF">UW55_C0033G0007</name>
</gene>
<name>A0A0G1IPL6_9BACT</name>
<evidence type="ECO:0000313" key="3">
    <source>
        <dbReference type="Proteomes" id="UP000033945"/>
    </source>
</evidence>
<evidence type="ECO:0000313" key="2">
    <source>
        <dbReference type="EMBL" id="KKT61326.1"/>
    </source>
</evidence>
<dbReference type="Proteomes" id="UP000033945">
    <property type="component" value="Unassembled WGS sequence"/>
</dbReference>
<feature type="domain" description="NTP pyrophosphohydrolase MazG-like" evidence="1">
    <location>
        <begin position="22"/>
        <end position="94"/>
    </location>
</feature>
<accession>A0A0G1IPL6</accession>
<dbReference type="Pfam" id="PF03819">
    <property type="entry name" value="MazG"/>
    <property type="match status" value="1"/>
</dbReference>